<dbReference type="Proteomes" id="UP000799753">
    <property type="component" value="Unassembled WGS sequence"/>
</dbReference>
<keyword evidence="2" id="KW-1185">Reference proteome</keyword>
<organism evidence="1 2">
    <name type="scientific">Massarina eburnea CBS 473.64</name>
    <dbReference type="NCBI Taxonomy" id="1395130"/>
    <lineage>
        <taxon>Eukaryota</taxon>
        <taxon>Fungi</taxon>
        <taxon>Dikarya</taxon>
        <taxon>Ascomycota</taxon>
        <taxon>Pezizomycotina</taxon>
        <taxon>Dothideomycetes</taxon>
        <taxon>Pleosporomycetidae</taxon>
        <taxon>Pleosporales</taxon>
        <taxon>Massarineae</taxon>
        <taxon>Massarinaceae</taxon>
        <taxon>Massarina</taxon>
    </lineage>
</organism>
<evidence type="ECO:0000313" key="1">
    <source>
        <dbReference type="EMBL" id="KAF2640299.1"/>
    </source>
</evidence>
<name>A0A6A6RXK3_9PLEO</name>
<accession>A0A6A6RXK3</accession>
<gene>
    <name evidence="1" type="ORF">P280DRAFT_32492</name>
</gene>
<reference evidence="1" key="1">
    <citation type="journal article" date="2020" name="Stud. Mycol.">
        <title>101 Dothideomycetes genomes: a test case for predicting lifestyles and emergence of pathogens.</title>
        <authorList>
            <person name="Haridas S."/>
            <person name="Albert R."/>
            <person name="Binder M."/>
            <person name="Bloem J."/>
            <person name="Labutti K."/>
            <person name="Salamov A."/>
            <person name="Andreopoulos B."/>
            <person name="Baker S."/>
            <person name="Barry K."/>
            <person name="Bills G."/>
            <person name="Bluhm B."/>
            <person name="Cannon C."/>
            <person name="Castanera R."/>
            <person name="Culley D."/>
            <person name="Daum C."/>
            <person name="Ezra D."/>
            <person name="Gonzalez J."/>
            <person name="Henrissat B."/>
            <person name="Kuo A."/>
            <person name="Liang C."/>
            <person name="Lipzen A."/>
            <person name="Lutzoni F."/>
            <person name="Magnuson J."/>
            <person name="Mondo S."/>
            <person name="Nolan M."/>
            <person name="Ohm R."/>
            <person name="Pangilinan J."/>
            <person name="Park H.-J."/>
            <person name="Ramirez L."/>
            <person name="Alfaro M."/>
            <person name="Sun H."/>
            <person name="Tritt A."/>
            <person name="Yoshinaga Y."/>
            <person name="Zwiers L.-H."/>
            <person name="Turgeon B."/>
            <person name="Goodwin S."/>
            <person name="Spatafora J."/>
            <person name="Crous P."/>
            <person name="Grigoriev I."/>
        </authorList>
    </citation>
    <scope>NUCLEOTIDE SEQUENCE</scope>
    <source>
        <strain evidence="1">CBS 473.64</strain>
    </source>
</reference>
<proteinExistence type="predicted"/>
<evidence type="ECO:0000313" key="2">
    <source>
        <dbReference type="Proteomes" id="UP000799753"/>
    </source>
</evidence>
<dbReference type="AlphaFoldDB" id="A0A6A6RXK3"/>
<sequence>MFMFCVCGGGFGRVVCNNVVLWSAEGMQARRVGAFFWSPRWVARCCCVVVTKLKPNYPE</sequence>
<protein>
    <submittedName>
        <fullName evidence="1">Uncharacterized protein</fullName>
    </submittedName>
</protein>
<dbReference type="EMBL" id="MU006785">
    <property type="protein sequence ID" value="KAF2640299.1"/>
    <property type="molecule type" value="Genomic_DNA"/>
</dbReference>